<keyword evidence="13" id="KW-1185">Reference proteome</keyword>
<dbReference type="NCBIfam" id="TIGR00747">
    <property type="entry name" value="fabH"/>
    <property type="match status" value="1"/>
</dbReference>
<feature type="domain" description="Beta-ketoacyl-[acyl-carrier-protein] synthase III N-terminal" evidence="11">
    <location>
        <begin position="125"/>
        <end position="202"/>
    </location>
</feature>
<evidence type="ECO:0000259" key="11">
    <source>
        <dbReference type="Pfam" id="PF08545"/>
    </source>
</evidence>
<name>A0A848KSU5_9ACTN</name>
<evidence type="ECO:0000256" key="8">
    <source>
        <dbReference type="ARBA" id="ARBA00023160"/>
    </source>
</evidence>
<sequence>MSQQSRGALDDPGAPARLQGAALKAVGVYRPATVIPNSAFGNLIDGDPDAWLRRRTGIVERRYAGDDETVVTMAVAASRDALDAANIVAAQLDCVIVATSTHMQATPSAAVGVAHRLGTAHAAAFDVSAGCAGFSYALSSASDQIAAGTSRHVLVVGSEKLSANIDRRDRATAPLFGDGAGAVIVGVSPTHEIGPVVWGSDGSKYDVITQSPTWGDLAADPTVATPAVAMDGPAVFRWATSMLPKITAELLGQQRGRDIRAFIPHQANARIIDHTVRALPLESVAVATDLVTSGNTSAASIPLAMHALLTSGDAKPGDLAALVGFGAGMCWAGQLVNLPVPAASRPQHLTNQEAG</sequence>
<dbReference type="Pfam" id="PF08541">
    <property type="entry name" value="ACP_syn_III_C"/>
    <property type="match status" value="1"/>
</dbReference>
<dbReference type="PANTHER" id="PTHR34069:SF2">
    <property type="entry name" value="BETA-KETOACYL-[ACYL-CARRIER-PROTEIN] SYNTHASE III"/>
    <property type="match status" value="1"/>
</dbReference>
<dbReference type="RefSeq" id="WP_170194254.1">
    <property type="nucleotide sequence ID" value="NZ_JABBNB010000009.1"/>
</dbReference>
<dbReference type="EMBL" id="JABBNB010000009">
    <property type="protein sequence ID" value="NMO01756.1"/>
    <property type="molecule type" value="Genomic_DNA"/>
</dbReference>
<keyword evidence="9 12" id="KW-0012">Acyltransferase</keyword>
<keyword evidence="6" id="KW-0276">Fatty acid metabolism</keyword>
<comment type="pathway">
    <text evidence="1">Lipid metabolism.</text>
</comment>
<comment type="caution">
    <text evidence="12">The sequence shown here is derived from an EMBL/GenBank/DDBJ whole genome shotgun (WGS) entry which is preliminary data.</text>
</comment>
<dbReference type="SUPFAM" id="SSF53901">
    <property type="entry name" value="Thiolase-like"/>
    <property type="match status" value="1"/>
</dbReference>
<evidence type="ECO:0000259" key="10">
    <source>
        <dbReference type="Pfam" id="PF08541"/>
    </source>
</evidence>
<dbReference type="InterPro" id="IPR013747">
    <property type="entry name" value="ACP_syn_III_C"/>
</dbReference>
<keyword evidence="4" id="KW-0444">Lipid biosynthesis</keyword>
<evidence type="ECO:0000313" key="13">
    <source>
        <dbReference type="Proteomes" id="UP000550729"/>
    </source>
</evidence>
<gene>
    <name evidence="12" type="ORF">HH308_11070</name>
</gene>
<dbReference type="InterPro" id="IPR016039">
    <property type="entry name" value="Thiolase-like"/>
</dbReference>
<evidence type="ECO:0000256" key="9">
    <source>
        <dbReference type="ARBA" id="ARBA00023315"/>
    </source>
</evidence>
<accession>A0A848KSU5</accession>
<keyword evidence="5 12" id="KW-0808">Transferase</keyword>
<evidence type="ECO:0000256" key="6">
    <source>
        <dbReference type="ARBA" id="ARBA00022832"/>
    </source>
</evidence>
<dbReference type="GO" id="GO:0004315">
    <property type="term" value="F:3-oxoacyl-[acyl-carrier-protein] synthase activity"/>
    <property type="evidence" value="ECO:0007669"/>
    <property type="project" value="InterPro"/>
</dbReference>
<dbReference type="GO" id="GO:0033818">
    <property type="term" value="F:beta-ketoacyl-acyl-carrier-protein synthase III activity"/>
    <property type="evidence" value="ECO:0007669"/>
    <property type="project" value="UniProtKB-EC"/>
</dbReference>
<dbReference type="GO" id="GO:0044550">
    <property type="term" value="P:secondary metabolite biosynthetic process"/>
    <property type="evidence" value="ECO:0007669"/>
    <property type="project" value="TreeGrafter"/>
</dbReference>
<evidence type="ECO:0000256" key="5">
    <source>
        <dbReference type="ARBA" id="ARBA00022679"/>
    </source>
</evidence>
<dbReference type="InterPro" id="IPR004655">
    <property type="entry name" value="FabH"/>
</dbReference>
<evidence type="ECO:0000256" key="1">
    <source>
        <dbReference type="ARBA" id="ARBA00005189"/>
    </source>
</evidence>
<dbReference type="CDD" id="cd00830">
    <property type="entry name" value="KAS_III"/>
    <property type="match status" value="1"/>
</dbReference>
<evidence type="ECO:0000256" key="4">
    <source>
        <dbReference type="ARBA" id="ARBA00022516"/>
    </source>
</evidence>
<dbReference type="Proteomes" id="UP000550729">
    <property type="component" value="Unassembled WGS sequence"/>
</dbReference>
<evidence type="ECO:0000256" key="3">
    <source>
        <dbReference type="ARBA" id="ARBA00022490"/>
    </source>
</evidence>
<dbReference type="AlphaFoldDB" id="A0A848KSU5"/>
<dbReference type="NCBIfam" id="NF006829">
    <property type="entry name" value="PRK09352.1"/>
    <property type="match status" value="1"/>
</dbReference>
<proteinExistence type="inferred from homology"/>
<comment type="similarity">
    <text evidence="2">Belongs to the thiolase-like superfamily. FabH family.</text>
</comment>
<reference evidence="12 13" key="1">
    <citation type="submission" date="2020-04" db="EMBL/GenBank/DDBJ databases">
        <title>Gordonia sp. nov. TBRC 11910.</title>
        <authorList>
            <person name="Suriyachadkun C."/>
        </authorList>
    </citation>
    <scope>NUCLEOTIDE SEQUENCE [LARGE SCALE GENOMIC DNA]</scope>
    <source>
        <strain evidence="12 13">TBRC 11910</strain>
    </source>
</reference>
<evidence type="ECO:0000313" key="12">
    <source>
        <dbReference type="EMBL" id="NMO01756.1"/>
    </source>
</evidence>
<keyword evidence="7" id="KW-0443">Lipid metabolism</keyword>
<dbReference type="GO" id="GO:0006633">
    <property type="term" value="P:fatty acid biosynthetic process"/>
    <property type="evidence" value="ECO:0007669"/>
    <property type="project" value="UniProtKB-KW"/>
</dbReference>
<feature type="domain" description="Beta-ketoacyl-[acyl-carrier-protein] synthase III C-terminal" evidence="10">
    <location>
        <begin position="257"/>
        <end position="337"/>
    </location>
</feature>
<dbReference type="Gene3D" id="3.40.47.10">
    <property type="match status" value="1"/>
</dbReference>
<evidence type="ECO:0000256" key="7">
    <source>
        <dbReference type="ARBA" id="ARBA00023098"/>
    </source>
</evidence>
<organism evidence="12 13">
    <name type="scientific">Gordonia asplenii</name>
    <dbReference type="NCBI Taxonomy" id="2725283"/>
    <lineage>
        <taxon>Bacteria</taxon>
        <taxon>Bacillati</taxon>
        <taxon>Actinomycetota</taxon>
        <taxon>Actinomycetes</taxon>
        <taxon>Mycobacteriales</taxon>
        <taxon>Gordoniaceae</taxon>
        <taxon>Gordonia</taxon>
    </lineage>
</organism>
<keyword evidence="3" id="KW-0963">Cytoplasm</keyword>
<protein>
    <submittedName>
        <fullName evidence="12">Beta-ketoacyl-ACP synthase 3</fullName>
        <ecNumber evidence="12">2.3.1.180</ecNumber>
    </submittedName>
</protein>
<dbReference type="EC" id="2.3.1.180" evidence="12"/>
<evidence type="ECO:0000256" key="2">
    <source>
        <dbReference type="ARBA" id="ARBA00008642"/>
    </source>
</evidence>
<dbReference type="PANTHER" id="PTHR34069">
    <property type="entry name" value="3-OXOACYL-[ACYL-CARRIER-PROTEIN] SYNTHASE 3"/>
    <property type="match status" value="1"/>
</dbReference>
<dbReference type="InterPro" id="IPR013751">
    <property type="entry name" value="ACP_syn_III_N"/>
</dbReference>
<keyword evidence="8" id="KW-0275">Fatty acid biosynthesis</keyword>
<dbReference type="Pfam" id="PF08545">
    <property type="entry name" value="ACP_syn_III"/>
    <property type="match status" value="1"/>
</dbReference>